<reference evidence="10 11" key="1">
    <citation type="journal article" date="2010" name="PLoS ONE">
        <title>The genome sequence of the rumen methanogen Methanobrevibacter ruminantium reveals new possibilities for controlling ruminant methane emissions.</title>
        <authorList>
            <person name="Leahy S.C."/>
            <person name="Kelly W.J."/>
            <person name="Altermann E."/>
            <person name="Ronimus R.S."/>
            <person name="Yeoman C.J."/>
            <person name="Pacheco D.M."/>
            <person name="Li D."/>
            <person name="Kong Z."/>
            <person name="McTavish S."/>
            <person name="Sang C."/>
            <person name="Lambie S.C."/>
            <person name="Janssen P.H."/>
            <person name="Dey D."/>
            <person name="Attwood G.T."/>
        </authorList>
    </citation>
    <scope>NUCLEOTIDE SEQUENCE [LARGE SCALE GENOMIC DNA]</scope>
    <source>
        <strain evidence="11">ATCC 35063 / DSM 1093 / JCM 13430 / OCM 146 / M1</strain>
    </source>
</reference>
<dbReference type="Gene3D" id="1.10.1520.10">
    <property type="entry name" value="Ribonuclease III domain"/>
    <property type="match status" value="1"/>
</dbReference>
<evidence type="ECO:0000256" key="5">
    <source>
        <dbReference type="ARBA" id="ARBA00022759"/>
    </source>
</evidence>
<dbReference type="OrthoDB" id="106853at2157"/>
<dbReference type="CDD" id="cd00593">
    <property type="entry name" value="RIBOc"/>
    <property type="match status" value="1"/>
</dbReference>
<dbReference type="SUPFAM" id="SSF54768">
    <property type="entry name" value="dsRNA-binding domain-like"/>
    <property type="match status" value="1"/>
</dbReference>
<name>D3E3L7_METRM</name>
<evidence type="ECO:0000256" key="6">
    <source>
        <dbReference type="ARBA" id="ARBA00022801"/>
    </source>
</evidence>
<dbReference type="SUPFAM" id="SSF69065">
    <property type="entry name" value="RNase III domain-like"/>
    <property type="match status" value="1"/>
</dbReference>
<dbReference type="InterPro" id="IPR014720">
    <property type="entry name" value="dsRBD_dom"/>
</dbReference>
<evidence type="ECO:0000256" key="4">
    <source>
        <dbReference type="ARBA" id="ARBA00022722"/>
    </source>
</evidence>
<dbReference type="GO" id="GO:0006364">
    <property type="term" value="P:rRNA processing"/>
    <property type="evidence" value="ECO:0007669"/>
    <property type="project" value="InterPro"/>
</dbReference>
<organism evidence="10 11">
    <name type="scientific">Methanobrevibacter ruminantium (strain ATCC 35063 / DSM 1093 / JCM 13430 / OCM 146 / M1)</name>
    <name type="common">Methanobacterium ruminantium</name>
    <dbReference type="NCBI Taxonomy" id="634498"/>
    <lineage>
        <taxon>Archaea</taxon>
        <taxon>Methanobacteriati</taxon>
        <taxon>Methanobacteriota</taxon>
        <taxon>Methanomada group</taxon>
        <taxon>Methanobacteria</taxon>
        <taxon>Methanobacteriales</taxon>
        <taxon>Methanobacteriaceae</taxon>
        <taxon>Methanobrevibacter</taxon>
    </lineage>
</organism>
<dbReference type="HAMAP" id="MF_00104">
    <property type="entry name" value="RNase_III"/>
    <property type="match status" value="1"/>
</dbReference>
<gene>
    <name evidence="10" type="primary">rnc</name>
    <name evidence="10" type="ordered locus">mru_1278</name>
</gene>
<evidence type="ECO:0000259" key="8">
    <source>
        <dbReference type="PROSITE" id="PS50137"/>
    </source>
</evidence>
<evidence type="ECO:0000256" key="2">
    <source>
        <dbReference type="ARBA" id="ARBA00010183"/>
    </source>
</evidence>
<dbReference type="EC" id="3.1.26.3" evidence="3"/>
<dbReference type="RefSeq" id="WP_012956077.1">
    <property type="nucleotide sequence ID" value="NC_013790.1"/>
</dbReference>
<comment type="similarity">
    <text evidence="2">Belongs to the ribonuclease III family.</text>
</comment>
<keyword evidence="11" id="KW-1185">Reference proteome</keyword>
<dbReference type="PANTHER" id="PTHR11207">
    <property type="entry name" value="RIBONUCLEASE III"/>
    <property type="match status" value="1"/>
</dbReference>
<evidence type="ECO:0000256" key="1">
    <source>
        <dbReference type="ARBA" id="ARBA00000109"/>
    </source>
</evidence>
<dbReference type="HOGENOM" id="CLU_000907_1_3_2"/>
<dbReference type="CDD" id="cd10845">
    <property type="entry name" value="DSRM_RNAse_III_family"/>
    <property type="match status" value="1"/>
</dbReference>
<keyword evidence="7" id="KW-0694">RNA-binding</keyword>
<dbReference type="PROSITE" id="PS50142">
    <property type="entry name" value="RNASE_3_2"/>
    <property type="match status" value="1"/>
</dbReference>
<accession>D3E3L7</accession>
<dbReference type="PATRIC" id="fig|634498.28.peg.1281"/>
<dbReference type="PANTHER" id="PTHR11207:SF0">
    <property type="entry name" value="RIBONUCLEASE 3"/>
    <property type="match status" value="1"/>
</dbReference>
<dbReference type="GO" id="GO:0004525">
    <property type="term" value="F:ribonuclease III activity"/>
    <property type="evidence" value="ECO:0007669"/>
    <property type="project" value="UniProtKB-EC"/>
</dbReference>
<keyword evidence="6 10" id="KW-0378">Hydrolase</keyword>
<dbReference type="FunFam" id="1.10.1520.10:FF:000001">
    <property type="entry name" value="Ribonuclease 3"/>
    <property type="match status" value="1"/>
</dbReference>
<evidence type="ECO:0000313" key="10">
    <source>
        <dbReference type="EMBL" id="ADC47128.1"/>
    </source>
</evidence>
<dbReference type="NCBIfam" id="TIGR02191">
    <property type="entry name" value="RNaseIII"/>
    <property type="match status" value="1"/>
</dbReference>
<dbReference type="InterPro" id="IPR036389">
    <property type="entry name" value="RNase_III_sf"/>
</dbReference>
<dbReference type="EMBL" id="CP001719">
    <property type="protein sequence ID" value="ADC47128.1"/>
    <property type="molecule type" value="Genomic_DNA"/>
</dbReference>
<dbReference type="InterPro" id="IPR011907">
    <property type="entry name" value="RNase_III"/>
</dbReference>
<dbReference type="GO" id="GO:0003725">
    <property type="term" value="F:double-stranded RNA binding"/>
    <property type="evidence" value="ECO:0007669"/>
    <property type="project" value="TreeGrafter"/>
</dbReference>
<dbReference type="PROSITE" id="PS00517">
    <property type="entry name" value="RNASE_3_1"/>
    <property type="match status" value="1"/>
</dbReference>
<dbReference type="eggNOG" id="arCOG03457">
    <property type="taxonomic scope" value="Archaea"/>
</dbReference>
<dbReference type="SMART" id="SM00358">
    <property type="entry name" value="DSRM"/>
    <property type="match status" value="1"/>
</dbReference>
<dbReference type="Pfam" id="PF00035">
    <property type="entry name" value="dsrm"/>
    <property type="match status" value="1"/>
</dbReference>
<evidence type="ECO:0000256" key="7">
    <source>
        <dbReference type="ARBA" id="ARBA00022884"/>
    </source>
</evidence>
<dbReference type="AlphaFoldDB" id="D3E3L7"/>
<dbReference type="InterPro" id="IPR000999">
    <property type="entry name" value="RNase_III_dom"/>
</dbReference>
<comment type="catalytic activity">
    <reaction evidence="1">
        <text>Endonucleolytic cleavage to 5'-phosphomonoester.</text>
        <dbReference type="EC" id="3.1.26.3"/>
    </reaction>
</comment>
<dbReference type="Gene3D" id="3.30.160.20">
    <property type="match status" value="1"/>
</dbReference>
<evidence type="ECO:0000313" key="11">
    <source>
        <dbReference type="Proteomes" id="UP000008680"/>
    </source>
</evidence>
<evidence type="ECO:0000259" key="9">
    <source>
        <dbReference type="PROSITE" id="PS50142"/>
    </source>
</evidence>
<dbReference type="Pfam" id="PF14622">
    <property type="entry name" value="Ribonucleas_3_3"/>
    <property type="match status" value="1"/>
</dbReference>
<dbReference type="PROSITE" id="PS50137">
    <property type="entry name" value="DS_RBD"/>
    <property type="match status" value="1"/>
</dbReference>
<dbReference type="STRING" id="634498.mru_1278"/>
<keyword evidence="5" id="KW-0255">Endonuclease</keyword>
<dbReference type="KEGG" id="mru:mru_1278"/>
<dbReference type="GeneID" id="8770929"/>
<feature type="domain" description="DRBM" evidence="8">
    <location>
        <begin position="151"/>
        <end position="219"/>
    </location>
</feature>
<dbReference type="Proteomes" id="UP000008680">
    <property type="component" value="Chromosome"/>
</dbReference>
<feature type="domain" description="RNase III" evidence="9">
    <location>
        <begin position="1"/>
        <end position="126"/>
    </location>
</feature>
<keyword evidence="4" id="KW-0540">Nuclease</keyword>
<dbReference type="SMART" id="SM00535">
    <property type="entry name" value="RIBOc"/>
    <property type="match status" value="1"/>
</dbReference>
<proteinExistence type="inferred from homology"/>
<sequence>MDILNKFDIVPNDMELYETAFTHSSYASKHHLNDYERLEFLGDSVLNMLTSEFLQNMHPDFGEGKLTKLRANYVCQNALIVYSHEFGLDKCVKLNLEDNALTDNEVISITADVFESFLGAIYLDQGISKCKEFLTITVFPYIENEQIFFHDYKSTIKEYGDAIDKEITYELIEEHGAPHDKTFVMKILIDGVDFGHGVGKSKKEAEQVAACNAIKTLRLDHGQDVAYMRLYK</sequence>
<dbReference type="GO" id="GO:0010468">
    <property type="term" value="P:regulation of gene expression"/>
    <property type="evidence" value="ECO:0007669"/>
    <property type="project" value="TreeGrafter"/>
</dbReference>
<protein>
    <recommendedName>
        <fullName evidence="3">ribonuclease III</fullName>
        <ecNumber evidence="3">3.1.26.3</ecNumber>
    </recommendedName>
</protein>
<evidence type="ECO:0000256" key="3">
    <source>
        <dbReference type="ARBA" id="ARBA00012177"/>
    </source>
</evidence>